<sequence length="85" mass="9784">MGSTHRRRPEEKWIDPPLRKLLNQTERCTGTKPASASKPLGHLHETQQRRLFFTARLSRSVSPIGSGRRLKAATHYRRAPWIVSL</sequence>
<dbReference type="Proteomes" id="UP001303046">
    <property type="component" value="Unassembled WGS sequence"/>
</dbReference>
<evidence type="ECO:0000313" key="2">
    <source>
        <dbReference type="Proteomes" id="UP001303046"/>
    </source>
</evidence>
<dbReference type="EMBL" id="JAVFWL010000003">
    <property type="protein sequence ID" value="KAK6743706.1"/>
    <property type="molecule type" value="Genomic_DNA"/>
</dbReference>
<keyword evidence="2" id="KW-1185">Reference proteome</keyword>
<organism evidence="1 2">
    <name type="scientific">Necator americanus</name>
    <name type="common">Human hookworm</name>
    <dbReference type="NCBI Taxonomy" id="51031"/>
    <lineage>
        <taxon>Eukaryota</taxon>
        <taxon>Metazoa</taxon>
        <taxon>Ecdysozoa</taxon>
        <taxon>Nematoda</taxon>
        <taxon>Chromadorea</taxon>
        <taxon>Rhabditida</taxon>
        <taxon>Rhabditina</taxon>
        <taxon>Rhabditomorpha</taxon>
        <taxon>Strongyloidea</taxon>
        <taxon>Ancylostomatidae</taxon>
        <taxon>Bunostominae</taxon>
        <taxon>Necator</taxon>
    </lineage>
</organism>
<evidence type="ECO:0000313" key="1">
    <source>
        <dbReference type="EMBL" id="KAK6743706.1"/>
    </source>
</evidence>
<reference evidence="1 2" key="1">
    <citation type="submission" date="2023-08" db="EMBL/GenBank/DDBJ databases">
        <title>A Necator americanus chromosomal reference genome.</title>
        <authorList>
            <person name="Ilik V."/>
            <person name="Petrzelkova K.J."/>
            <person name="Pardy F."/>
            <person name="Fuh T."/>
            <person name="Niatou-Singa F.S."/>
            <person name="Gouil Q."/>
            <person name="Baker L."/>
            <person name="Ritchie M.E."/>
            <person name="Jex A.R."/>
            <person name="Gazzola D."/>
            <person name="Li H."/>
            <person name="Toshio Fujiwara R."/>
            <person name="Zhan B."/>
            <person name="Aroian R.V."/>
            <person name="Pafco B."/>
            <person name="Schwarz E.M."/>
        </authorList>
    </citation>
    <scope>NUCLEOTIDE SEQUENCE [LARGE SCALE GENOMIC DNA]</scope>
    <source>
        <strain evidence="1 2">Aroian</strain>
        <tissue evidence="1">Whole animal</tissue>
    </source>
</reference>
<comment type="caution">
    <text evidence="1">The sequence shown here is derived from an EMBL/GenBank/DDBJ whole genome shotgun (WGS) entry which is preliminary data.</text>
</comment>
<name>A0ABR1CZG2_NECAM</name>
<protein>
    <submittedName>
        <fullName evidence="1">Uncharacterized protein</fullName>
    </submittedName>
</protein>
<proteinExistence type="predicted"/>
<accession>A0ABR1CZG2</accession>
<gene>
    <name evidence="1" type="primary">Necator_chrIII.g11555</name>
    <name evidence="1" type="ORF">RB195_010790</name>
</gene>